<reference evidence="5 6" key="1">
    <citation type="journal article" date="2019" name="Int. J. Syst. Evol. Microbiol.">
        <title>The Global Catalogue of Microorganisms (GCM) 10K type strain sequencing project: providing services to taxonomists for standard genome sequencing and annotation.</title>
        <authorList>
            <consortium name="The Broad Institute Genomics Platform"/>
            <consortium name="The Broad Institute Genome Sequencing Center for Infectious Disease"/>
            <person name="Wu L."/>
            <person name="Ma J."/>
        </authorList>
    </citation>
    <scope>NUCLEOTIDE SEQUENCE [LARGE SCALE GENOMIC DNA]</scope>
    <source>
        <strain evidence="5 6">JCM 15134</strain>
    </source>
</reference>
<comment type="pathway">
    <text evidence="1">Lipid metabolism.</text>
</comment>
<dbReference type="SMART" id="SM00563">
    <property type="entry name" value="PlsC"/>
    <property type="match status" value="1"/>
</dbReference>
<proteinExistence type="predicted"/>
<keyword evidence="6" id="KW-1185">Reference proteome</keyword>
<evidence type="ECO:0000259" key="4">
    <source>
        <dbReference type="SMART" id="SM00563"/>
    </source>
</evidence>
<gene>
    <name evidence="5" type="ORF">GCM10009104_07410</name>
</gene>
<sequence>MDRILKMLFVLLIAKPLVNLALGINLRQLEKLPRQGPYILAANHNSHLDVLVLLSLFPISAVHRVRPVAAADYFLSNPLRAWFSLHVLGIIPLQRTPDRKNLDTLFGQCSESLDKGEILIIFPEGSRGKPEVMGPIKKGIYRLLKDRQDCAVMPIMMRGLGRALPRGTARLVPFNCDVVIGQSMTELGDPAKFVSRLQADFDELSTYCLTSTLAEEE</sequence>
<organism evidence="5 6">
    <name type="scientific">Marinobacterium maritimum</name>
    <dbReference type="NCBI Taxonomy" id="500162"/>
    <lineage>
        <taxon>Bacteria</taxon>
        <taxon>Pseudomonadati</taxon>
        <taxon>Pseudomonadota</taxon>
        <taxon>Gammaproteobacteria</taxon>
        <taxon>Oceanospirillales</taxon>
        <taxon>Oceanospirillaceae</taxon>
        <taxon>Marinobacterium</taxon>
    </lineage>
</organism>
<evidence type="ECO:0000313" key="5">
    <source>
        <dbReference type="EMBL" id="GAA0684554.1"/>
    </source>
</evidence>
<evidence type="ECO:0000256" key="3">
    <source>
        <dbReference type="ARBA" id="ARBA00023315"/>
    </source>
</evidence>
<keyword evidence="2" id="KW-0808">Transferase</keyword>
<dbReference type="GO" id="GO:0016746">
    <property type="term" value="F:acyltransferase activity"/>
    <property type="evidence" value="ECO:0007669"/>
    <property type="project" value="UniProtKB-KW"/>
</dbReference>
<evidence type="ECO:0000256" key="1">
    <source>
        <dbReference type="ARBA" id="ARBA00005189"/>
    </source>
</evidence>
<dbReference type="InterPro" id="IPR002123">
    <property type="entry name" value="Plipid/glycerol_acylTrfase"/>
</dbReference>
<keyword evidence="3 5" id="KW-0012">Acyltransferase</keyword>
<dbReference type="SUPFAM" id="SSF69593">
    <property type="entry name" value="Glycerol-3-phosphate (1)-acyltransferase"/>
    <property type="match status" value="1"/>
</dbReference>
<dbReference type="Proteomes" id="UP001499915">
    <property type="component" value="Unassembled WGS sequence"/>
</dbReference>
<dbReference type="CDD" id="cd07989">
    <property type="entry name" value="LPLAT_AGPAT-like"/>
    <property type="match status" value="1"/>
</dbReference>
<evidence type="ECO:0000256" key="2">
    <source>
        <dbReference type="ARBA" id="ARBA00022679"/>
    </source>
</evidence>
<dbReference type="Pfam" id="PF01553">
    <property type="entry name" value="Acyltransferase"/>
    <property type="match status" value="1"/>
</dbReference>
<accession>A0ABN1I324</accession>
<dbReference type="PANTHER" id="PTHR10434">
    <property type="entry name" value="1-ACYL-SN-GLYCEROL-3-PHOSPHATE ACYLTRANSFERASE"/>
    <property type="match status" value="1"/>
</dbReference>
<dbReference type="PANTHER" id="PTHR10434:SF11">
    <property type="entry name" value="1-ACYL-SN-GLYCEROL-3-PHOSPHATE ACYLTRANSFERASE"/>
    <property type="match status" value="1"/>
</dbReference>
<dbReference type="EMBL" id="BAAAET010000001">
    <property type="protein sequence ID" value="GAA0684554.1"/>
    <property type="molecule type" value="Genomic_DNA"/>
</dbReference>
<evidence type="ECO:0000313" key="6">
    <source>
        <dbReference type="Proteomes" id="UP001499915"/>
    </source>
</evidence>
<comment type="caution">
    <text evidence="5">The sequence shown here is derived from an EMBL/GenBank/DDBJ whole genome shotgun (WGS) entry which is preliminary data.</text>
</comment>
<protein>
    <submittedName>
        <fullName evidence="5">Lysophospholipid acyltransferase family protein</fullName>
    </submittedName>
</protein>
<name>A0ABN1I324_9GAMM</name>
<feature type="domain" description="Phospholipid/glycerol acyltransferase" evidence="4">
    <location>
        <begin position="38"/>
        <end position="160"/>
    </location>
</feature>